<feature type="chain" id="PRO_5036235121" description="CUB domain-containing protein" evidence="1">
    <location>
        <begin position="17"/>
        <end position="453"/>
    </location>
</feature>
<gene>
    <name evidence="3" type="ORF">OKA104_LOCUS22293</name>
    <name evidence="2" type="ORF">VCS650_LOCUS18464</name>
</gene>
<evidence type="ECO:0000313" key="3">
    <source>
        <dbReference type="EMBL" id="CAF3865634.1"/>
    </source>
</evidence>
<keyword evidence="1" id="KW-0732">Signal</keyword>
<organism evidence="3 4">
    <name type="scientific">Adineta steineri</name>
    <dbReference type="NCBI Taxonomy" id="433720"/>
    <lineage>
        <taxon>Eukaryota</taxon>
        <taxon>Metazoa</taxon>
        <taxon>Spiralia</taxon>
        <taxon>Gnathifera</taxon>
        <taxon>Rotifera</taxon>
        <taxon>Eurotatoria</taxon>
        <taxon>Bdelloidea</taxon>
        <taxon>Adinetida</taxon>
        <taxon>Adinetidae</taxon>
        <taxon>Adineta</taxon>
    </lineage>
</organism>
<protein>
    <recommendedName>
        <fullName evidence="5">CUB domain-containing protein</fullName>
    </recommendedName>
</protein>
<evidence type="ECO:0000313" key="4">
    <source>
        <dbReference type="Proteomes" id="UP000663881"/>
    </source>
</evidence>
<dbReference type="EMBL" id="CAJNON010000177">
    <property type="protein sequence ID" value="CAF1070719.1"/>
    <property type="molecule type" value="Genomic_DNA"/>
</dbReference>
<evidence type="ECO:0000313" key="2">
    <source>
        <dbReference type="EMBL" id="CAF1070719.1"/>
    </source>
</evidence>
<evidence type="ECO:0008006" key="5">
    <source>
        <dbReference type="Google" id="ProtNLM"/>
    </source>
</evidence>
<dbReference type="Proteomes" id="UP000663881">
    <property type="component" value="Unassembled WGS sequence"/>
</dbReference>
<dbReference type="OrthoDB" id="10031947at2759"/>
<dbReference type="Proteomes" id="UP000663891">
    <property type="component" value="Unassembled WGS sequence"/>
</dbReference>
<proteinExistence type="predicted"/>
<comment type="caution">
    <text evidence="3">The sequence shown here is derived from an EMBL/GenBank/DDBJ whole genome shotgun (WGS) entry which is preliminary data.</text>
</comment>
<accession>A0A819FHI7</accession>
<reference evidence="3" key="1">
    <citation type="submission" date="2021-02" db="EMBL/GenBank/DDBJ databases">
        <authorList>
            <person name="Nowell W R."/>
        </authorList>
    </citation>
    <scope>NUCLEOTIDE SEQUENCE</scope>
</reference>
<dbReference type="AlphaFoldDB" id="A0A819FHI7"/>
<name>A0A819FHI7_9BILA</name>
<feature type="signal peptide" evidence="1">
    <location>
        <begin position="1"/>
        <end position="16"/>
    </location>
</feature>
<sequence length="453" mass="51425">MDVWWILLILIVRTATEQSESKFMNSGAGLEVKSAKLGVQSKKKNDDYMNKTVKKQNVTCVWPFAQTPSGNCVKISIDRNNCGKINHKCNATYTSCSRGVCTMTPAIQLVEPNIIYEEAWDSLGHVARFDVNLPFNISLYNITTKNVTVTTYGIFCVGMCSFEFPESPLPYMNFFDATAFPFYDKLLMRSLTFQGIYYKVSGNTNNRTVVFEYYITFGGLKDQYCHFQVLFFESRPNIVQFIYLNVPDIGSYPTVGVQNAITGVFMQYSFQEPYAVLPNMSITFNTNQNTYTTAITCGSKTCTMNEACVRNMCIQRGRLSFTAHWSRSNGRCYIIIRTPLNNTIYFGSSRNKSSVDQGQHEQVGNGTQVDNIYWPLNRMPPKGSFKICFSTGSLLNGTDKSPVTVTIEIRRFRQRMETMSRTFNRSTMKLNECLDTSDTFIGSYSSGMFSCFL</sequence>
<evidence type="ECO:0000256" key="1">
    <source>
        <dbReference type="SAM" id="SignalP"/>
    </source>
</evidence>
<dbReference type="EMBL" id="CAJOAY010001613">
    <property type="protein sequence ID" value="CAF3865634.1"/>
    <property type="molecule type" value="Genomic_DNA"/>
</dbReference>